<feature type="transmembrane region" description="Helical" evidence="1">
    <location>
        <begin position="28"/>
        <end position="52"/>
    </location>
</feature>
<evidence type="ECO:0000313" key="4">
    <source>
        <dbReference type="Proteomes" id="UP000237684"/>
    </source>
</evidence>
<dbReference type="InParanoid" id="A0A2S8SVU9"/>
<keyword evidence="4" id="KW-1185">Reference proteome</keyword>
<gene>
    <name evidence="3" type="ORF">B1R32_103187</name>
</gene>
<dbReference type="Pfam" id="PF04657">
    <property type="entry name" value="DMT_YdcZ"/>
    <property type="match status" value="1"/>
</dbReference>
<reference evidence="3 4" key="1">
    <citation type="journal article" date="2018" name="Syst. Appl. Microbiol.">
        <title>Abditibacterium utsteinense sp. nov., the first cultivated member of candidate phylum FBP, isolated from ice-free Antarctic soil samples.</title>
        <authorList>
            <person name="Tahon G."/>
            <person name="Tytgat B."/>
            <person name="Lebbe L."/>
            <person name="Carlier A."/>
            <person name="Willems A."/>
        </authorList>
    </citation>
    <scope>NUCLEOTIDE SEQUENCE [LARGE SCALE GENOMIC DNA]</scope>
    <source>
        <strain evidence="3 4">LMG 29911</strain>
    </source>
</reference>
<keyword evidence="1" id="KW-1133">Transmembrane helix</keyword>
<protein>
    <submittedName>
        <fullName evidence="3">Transporter family-2 protein</fullName>
    </submittedName>
</protein>
<keyword evidence="1" id="KW-0812">Transmembrane</keyword>
<dbReference type="Proteomes" id="UP000237684">
    <property type="component" value="Unassembled WGS sequence"/>
</dbReference>
<evidence type="ECO:0000256" key="1">
    <source>
        <dbReference type="SAM" id="Phobius"/>
    </source>
</evidence>
<dbReference type="InterPro" id="IPR006750">
    <property type="entry name" value="YdcZ"/>
</dbReference>
<feature type="transmembrane region" description="Helical" evidence="1">
    <location>
        <begin position="121"/>
        <end position="140"/>
    </location>
</feature>
<evidence type="ECO:0000256" key="2">
    <source>
        <dbReference type="SAM" id="SignalP"/>
    </source>
</evidence>
<accession>A0A2S8SVU9</accession>
<dbReference type="PANTHER" id="PTHR34821">
    <property type="entry name" value="INNER MEMBRANE PROTEIN YDCZ"/>
    <property type="match status" value="1"/>
</dbReference>
<dbReference type="RefSeq" id="WP_202973444.1">
    <property type="nucleotide sequence ID" value="NZ_NIGF01000003.1"/>
</dbReference>
<feature type="transmembrane region" description="Helical" evidence="1">
    <location>
        <begin position="64"/>
        <end position="86"/>
    </location>
</feature>
<evidence type="ECO:0000313" key="3">
    <source>
        <dbReference type="EMBL" id="PQV64920.1"/>
    </source>
</evidence>
<keyword evidence="2" id="KW-0732">Signal</keyword>
<keyword evidence="1" id="KW-0472">Membrane</keyword>
<dbReference type="AlphaFoldDB" id="A0A2S8SVU9"/>
<dbReference type="EMBL" id="NIGF01000003">
    <property type="protein sequence ID" value="PQV64920.1"/>
    <property type="molecule type" value="Genomic_DNA"/>
</dbReference>
<comment type="caution">
    <text evidence="3">The sequence shown here is derived from an EMBL/GenBank/DDBJ whole genome shotgun (WGS) entry which is preliminary data.</text>
</comment>
<name>A0A2S8SVU9_9BACT</name>
<dbReference type="GO" id="GO:0005886">
    <property type="term" value="C:plasma membrane"/>
    <property type="evidence" value="ECO:0007669"/>
    <property type="project" value="TreeGrafter"/>
</dbReference>
<sequence length="143" mass="14981">MITLLLALIAGAILPVQAAINATLRTPLGHAGWAAFASFFVGTVALGFYALVARLPFPQKMNEVAAWQWTGGLLGAVFVSLVVVLTPKLGPATTFGLIICGQLLASLVLDHFGWLGVSQHALSAPRVAGALFLLAGVFLIRKF</sequence>
<feature type="chain" id="PRO_5015441922" evidence="2">
    <location>
        <begin position="19"/>
        <end position="143"/>
    </location>
</feature>
<feature type="signal peptide" evidence="2">
    <location>
        <begin position="1"/>
        <end position="18"/>
    </location>
</feature>
<proteinExistence type="predicted"/>
<organism evidence="3 4">
    <name type="scientific">Abditibacterium utsteinense</name>
    <dbReference type="NCBI Taxonomy" id="1960156"/>
    <lineage>
        <taxon>Bacteria</taxon>
        <taxon>Pseudomonadati</taxon>
        <taxon>Abditibacteriota</taxon>
        <taxon>Abditibacteriia</taxon>
        <taxon>Abditibacteriales</taxon>
        <taxon>Abditibacteriaceae</taxon>
        <taxon>Abditibacterium</taxon>
    </lineage>
</organism>
<dbReference type="PANTHER" id="PTHR34821:SF2">
    <property type="entry name" value="INNER MEMBRANE PROTEIN YDCZ"/>
    <property type="match status" value="1"/>
</dbReference>